<evidence type="ECO:0000313" key="7">
    <source>
        <dbReference type="EMBL" id="KAG5188442.1"/>
    </source>
</evidence>
<comment type="similarity">
    <text evidence="2">Belongs to the FUN14 family.</text>
</comment>
<comment type="caution">
    <text evidence="7">The sequence shown here is derived from an EMBL/GenBank/DDBJ whole genome shotgun (WGS) entry which is preliminary data.</text>
</comment>
<accession>A0A836CJI2</accession>
<feature type="region of interest" description="Disordered" evidence="6">
    <location>
        <begin position="1"/>
        <end position="85"/>
    </location>
</feature>
<feature type="compositionally biased region" description="Low complexity" evidence="6">
    <location>
        <begin position="18"/>
        <end position="32"/>
    </location>
</feature>
<dbReference type="EMBL" id="JAFCMP010000068">
    <property type="protein sequence ID" value="KAG5188442.1"/>
    <property type="molecule type" value="Genomic_DNA"/>
</dbReference>
<feature type="compositionally biased region" description="Pro residues" evidence="6">
    <location>
        <begin position="45"/>
        <end position="54"/>
    </location>
</feature>
<keyword evidence="3" id="KW-0812">Transmembrane</keyword>
<organism evidence="7 8">
    <name type="scientific">Tribonema minus</name>
    <dbReference type="NCBI Taxonomy" id="303371"/>
    <lineage>
        <taxon>Eukaryota</taxon>
        <taxon>Sar</taxon>
        <taxon>Stramenopiles</taxon>
        <taxon>Ochrophyta</taxon>
        <taxon>PX clade</taxon>
        <taxon>Xanthophyceae</taxon>
        <taxon>Tribonematales</taxon>
        <taxon>Tribonemataceae</taxon>
        <taxon>Tribonema</taxon>
    </lineage>
</organism>
<proteinExistence type="inferred from homology"/>
<dbReference type="InterPro" id="IPR007014">
    <property type="entry name" value="FUN14"/>
</dbReference>
<dbReference type="AlphaFoldDB" id="A0A836CJI2"/>
<evidence type="ECO:0000313" key="8">
    <source>
        <dbReference type="Proteomes" id="UP000664859"/>
    </source>
</evidence>
<evidence type="ECO:0000256" key="6">
    <source>
        <dbReference type="SAM" id="MobiDB-lite"/>
    </source>
</evidence>
<name>A0A836CJI2_9STRA</name>
<evidence type="ECO:0000256" key="4">
    <source>
        <dbReference type="ARBA" id="ARBA00022989"/>
    </source>
</evidence>
<feature type="compositionally biased region" description="Gly residues" evidence="6">
    <location>
        <begin position="58"/>
        <end position="69"/>
    </location>
</feature>
<comment type="subcellular location">
    <subcellularLocation>
        <location evidence="1">Membrane</location>
    </subcellularLocation>
</comment>
<dbReference type="Pfam" id="PF04930">
    <property type="entry name" value="FUN14"/>
    <property type="match status" value="1"/>
</dbReference>
<keyword evidence="4" id="KW-1133">Transmembrane helix</keyword>
<protein>
    <submittedName>
        <fullName evidence="7">Uncharacterized protein</fullName>
    </submittedName>
</protein>
<dbReference type="Proteomes" id="UP000664859">
    <property type="component" value="Unassembled WGS sequence"/>
</dbReference>
<sequence length="261" mass="27589">MTPAACLQPPQLRPHAPRPVAAAASRAASTSSLHCSRHQRSAPPSQDPPHPPKPPSHHGGGGGSGGGRGSDGDNDADSPGDSDHSRFHLPALYAAAAWADDYDYHARRRANEELERTAGAFFGQFLDTAFGDYAPDKPPPPRWGAHNVHTFMLGLASGYMLKLVTHANFWSVASAATIAHWLHSRRYVTFDKHALLRDVRRSVGLSGGGASAGGSGGSDLAQLFSRSGLQRASRELQRRADSDPPAAISLAAGLVLGFLRS</sequence>
<gene>
    <name evidence="7" type="ORF">JKP88DRAFT_304138</name>
</gene>
<keyword evidence="5" id="KW-0472">Membrane</keyword>
<evidence type="ECO:0000256" key="5">
    <source>
        <dbReference type="ARBA" id="ARBA00023136"/>
    </source>
</evidence>
<evidence type="ECO:0000256" key="1">
    <source>
        <dbReference type="ARBA" id="ARBA00004370"/>
    </source>
</evidence>
<dbReference type="GO" id="GO:0016020">
    <property type="term" value="C:membrane"/>
    <property type="evidence" value="ECO:0007669"/>
    <property type="project" value="UniProtKB-SubCell"/>
</dbReference>
<reference evidence="7" key="1">
    <citation type="submission" date="2021-02" db="EMBL/GenBank/DDBJ databases">
        <title>First Annotated Genome of the Yellow-green Alga Tribonema minus.</title>
        <authorList>
            <person name="Mahan K.M."/>
        </authorList>
    </citation>
    <scope>NUCLEOTIDE SEQUENCE</scope>
    <source>
        <strain evidence="7">UTEX B ZZ1240</strain>
    </source>
</reference>
<evidence type="ECO:0000256" key="3">
    <source>
        <dbReference type="ARBA" id="ARBA00022692"/>
    </source>
</evidence>
<keyword evidence="8" id="KW-1185">Reference proteome</keyword>
<evidence type="ECO:0000256" key="2">
    <source>
        <dbReference type="ARBA" id="ARBA00009160"/>
    </source>
</evidence>